<evidence type="ECO:0000256" key="8">
    <source>
        <dbReference type="ARBA" id="ARBA00023295"/>
    </source>
</evidence>
<dbReference type="InterPro" id="IPR017853">
    <property type="entry name" value="GH"/>
</dbReference>
<dbReference type="InterPro" id="IPR036962">
    <property type="entry name" value="Glyco_hydro_3_N_sf"/>
</dbReference>
<dbReference type="GeneID" id="87876208"/>
<dbReference type="InterPro" id="IPR019800">
    <property type="entry name" value="Glyco_hydro_3_AS"/>
</dbReference>
<evidence type="ECO:0000259" key="10">
    <source>
        <dbReference type="Pfam" id="PF00933"/>
    </source>
</evidence>
<dbReference type="GO" id="GO:0030245">
    <property type="term" value="P:cellulose catabolic process"/>
    <property type="evidence" value="ECO:0007669"/>
    <property type="project" value="UniProtKB-KW"/>
</dbReference>
<evidence type="ECO:0000313" key="12">
    <source>
        <dbReference type="Proteomes" id="UP001285908"/>
    </source>
</evidence>
<evidence type="ECO:0000256" key="9">
    <source>
        <dbReference type="SAM" id="Phobius"/>
    </source>
</evidence>
<evidence type="ECO:0000256" key="2">
    <source>
        <dbReference type="ARBA" id="ARBA00004987"/>
    </source>
</evidence>
<comment type="caution">
    <text evidence="11">The sequence shown here is derived from an EMBL/GenBank/DDBJ whole genome shotgun (WGS) entry which is preliminary data.</text>
</comment>
<dbReference type="Pfam" id="PF00933">
    <property type="entry name" value="Glyco_hydro_3"/>
    <property type="match status" value="1"/>
</dbReference>
<name>A0AAJ0IGG7_9PEZI</name>
<evidence type="ECO:0000256" key="5">
    <source>
        <dbReference type="ARBA" id="ARBA00022729"/>
    </source>
</evidence>
<dbReference type="SUPFAM" id="SSF52279">
    <property type="entry name" value="Beta-D-glucan exohydrolase, C-terminal domain"/>
    <property type="match status" value="1"/>
</dbReference>
<dbReference type="EC" id="3.2.1.21" evidence="4"/>
<evidence type="ECO:0000256" key="4">
    <source>
        <dbReference type="ARBA" id="ARBA00012744"/>
    </source>
</evidence>
<keyword evidence="5" id="KW-0732">Signal</keyword>
<keyword evidence="6 11" id="KW-0378">Hydrolase</keyword>
<dbReference type="AlphaFoldDB" id="A0AAJ0IGG7"/>
<proteinExistence type="inferred from homology"/>
<evidence type="ECO:0000256" key="3">
    <source>
        <dbReference type="ARBA" id="ARBA00005336"/>
    </source>
</evidence>
<dbReference type="Gene3D" id="3.20.20.300">
    <property type="entry name" value="Glycoside hydrolase, family 3, N-terminal domain"/>
    <property type="match status" value="2"/>
</dbReference>
<evidence type="ECO:0000313" key="11">
    <source>
        <dbReference type="EMBL" id="KAK3499907.1"/>
    </source>
</evidence>
<dbReference type="InterPro" id="IPR001764">
    <property type="entry name" value="Glyco_hydro_3_N"/>
</dbReference>
<accession>A0AAJ0IGG7</accession>
<evidence type="ECO:0000256" key="1">
    <source>
        <dbReference type="ARBA" id="ARBA00000448"/>
    </source>
</evidence>
<dbReference type="PRINTS" id="PR00133">
    <property type="entry name" value="GLHYDRLASE3"/>
</dbReference>
<dbReference type="EMBL" id="JAULSX010000001">
    <property type="protein sequence ID" value="KAK3499907.1"/>
    <property type="molecule type" value="Genomic_DNA"/>
</dbReference>
<evidence type="ECO:0000256" key="7">
    <source>
        <dbReference type="ARBA" id="ARBA00023180"/>
    </source>
</evidence>
<protein>
    <recommendedName>
        <fullName evidence="4">beta-glucosidase</fullName>
        <ecNumber evidence="4">3.2.1.21</ecNumber>
    </recommendedName>
</protein>
<dbReference type="PANTHER" id="PTHR42715">
    <property type="entry name" value="BETA-GLUCOSIDASE"/>
    <property type="match status" value="1"/>
</dbReference>
<evidence type="ECO:0000256" key="6">
    <source>
        <dbReference type="ARBA" id="ARBA00022801"/>
    </source>
</evidence>
<dbReference type="Gene3D" id="3.40.50.1700">
    <property type="entry name" value="Glycoside hydrolase family 3 C-terminal domain"/>
    <property type="match status" value="1"/>
</dbReference>
<comment type="similarity">
    <text evidence="3">Belongs to the glycosyl hydrolase 3 family.</text>
</comment>
<organism evidence="11 12">
    <name type="scientific">Neurospora hispaniola</name>
    <dbReference type="NCBI Taxonomy" id="588809"/>
    <lineage>
        <taxon>Eukaryota</taxon>
        <taxon>Fungi</taxon>
        <taxon>Dikarya</taxon>
        <taxon>Ascomycota</taxon>
        <taxon>Pezizomycotina</taxon>
        <taxon>Sordariomycetes</taxon>
        <taxon>Sordariomycetidae</taxon>
        <taxon>Sordariales</taxon>
        <taxon>Sordariaceae</taxon>
        <taxon>Neurospora</taxon>
    </lineage>
</organism>
<dbReference type="RefSeq" id="XP_062697540.1">
    <property type="nucleotide sequence ID" value="XM_062838586.1"/>
</dbReference>
<keyword evidence="9" id="KW-0472">Membrane</keyword>
<keyword evidence="9" id="KW-1133">Transmembrane helix</keyword>
<sequence length="668" mass="72477">MASAENQKVNAVASTGEHVSDIYLSRGSPPLDTKSGGVSWITRHFPFLKTKRGIAIIVAVILVIIGAGIAGLATLPRKGNKGTAEAGGGAGNSGYSITSDEHFYGQSPPVYPSPNMTGTGAWASSYKKAKEQVGRTTLDEKLVSDYISDIFATTQVHLTTGLQSNTSCSGFIRPISRIGFPGMCLSDAGNGLRNTDFVSSWSSGLHVGASWNKSLAYQRGTGMGSEFNNKGVNVLLGPVVGPMGRVVLSGRNWEGFSSDPYLAGALVYKTVEATQNVGNIMCSYNRLNNSYGCANSKFLNGLLKTELGFEGFVVSDWSAQHAGVATALAGLDMTMPERDEFWGSKLVDAVKNGSVPESRVYDMVTRIMASWYKMGQDTHFPTPGIGMVSDITKPHMIVDARNSTFRSTLFDGAVEGHVLVKNTPIASSAWVFGAESFNYDEFTSGFFGSAAVDGTALFWDFHNGNPAVNPAPDACLVIGNTYAAEGADRPGARNDYTDRLIKHVADQCNNTIVVFYNAGIRLALVSLLYGDSNPSSKLSLHHCTQRVRLCRFRTRSPWRRHVPQISPEQLLRGRLLDYRHFDAKNITPRFESGFGLSYTTFSYGNLSVKRAGDANTNELPTGEVREGGQGDLSVWDTVRQRWRLKKGGDTCHICCYLCAYHFVRHSDI</sequence>
<feature type="transmembrane region" description="Helical" evidence="9">
    <location>
        <begin position="53"/>
        <end position="75"/>
    </location>
</feature>
<keyword evidence="8" id="KW-0326">Glycosidase</keyword>
<comment type="catalytic activity">
    <reaction evidence="1">
        <text>Hydrolysis of terminal, non-reducing beta-D-glucosyl residues with release of beta-D-glucose.</text>
        <dbReference type="EC" id="3.2.1.21"/>
    </reaction>
</comment>
<dbReference type="PANTHER" id="PTHR42715:SF5">
    <property type="entry name" value="BETA-GLUCOSIDASE M-RELATED"/>
    <property type="match status" value="1"/>
</dbReference>
<dbReference type="SUPFAM" id="SSF51445">
    <property type="entry name" value="(Trans)glycosidases"/>
    <property type="match status" value="1"/>
</dbReference>
<dbReference type="PROSITE" id="PS00775">
    <property type="entry name" value="GLYCOSYL_HYDROL_F3"/>
    <property type="match status" value="1"/>
</dbReference>
<reference evidence="11 12" key="1">
    <citation type="journal article" date="2023" name="Mol. Phylogenet. Evol.">
        <title>Genome-scale phylogeny and comparative genomics of the fungal order Sordariales.</title>
        <authorList>
            <person name="Hensen N."/>
            <person name="Bonometti L."/>
            <person name="Westerberg I."/>
            <person name="Brannstrom I.O."/>
            <person name="Guillou S."/>
            <person name="Cros-Aarteil S."/>
            <person name="Calhoun S."/>
            <person name="Haridas S."/>
            <person name="Kuo A."/>
            <person name="Mondo S."/>
            <person name="Pangilinan J."/>
            <person name="Riley R."/>
            <person name="LaButti K."/>
            <person name="Andreopoulos B."/>
            <person name="Lipzen A."/>
            <person name="Chen C."/>
            <person name="Yan M."/>
            <person name="Daum C."/>
            <person name="Ng V."/>
            <person name="Clum A."/>
            <person name="Steindorff A."/>
            <person name="Ohm R.A."/>
            <person name="Martin F."/>
            <person name="Silar P."/>
            <person name="Natvig D.O."/>
            <person name="Lalanne C."/>
            <person name="Gautier V."/>
            <person name="Ament-Velasquez S.L."/>
            <person name="Kruys A."/>
            <person name="Hutchinson M.I."/>
            <person name="Powell A.J."/>
            <person name="Barry K."/>
            <person name="Miller A.N."/>
            <person name="Grigoriev I.V."/>
            <person name="Debuchy R."/>
            <person name="Gladieux P."/>
            <person name="Hiltunen Thoren M."/>
            <person name="Johannesson H."/>
        </authorList>
    </citation>
    <scope>NUCLEOTIDE SEQUENCE [LARGE SCALE GENOMIC DNA]</scope>
    <source>
        <strain evidence="11 12">FGSC 10403</strain>
    </source>
</reference>
<comment type="pathway">
    <text evidence="2">Glycan metabolism; cellulose degradation.</text>
</comment>
<dbReference type="Proteomes" id="UP001285908">
    <property type="component" value="Unassembled WGS sequence"/>
</dbReference>
<dbReference type="GO" id="GO:0008422">
    <property type="term" value="F:beta-glucosidase activity"/>
    <property type="evidence" value="ECO:0007669"/>
    <property type="project" value="UniProtKB-EC"/>
</dbReference>
<dbReference type="InterPro" id="IPR050288">
    <property type="entry name" value="Cellulose_deg_GH3"/>
</dbReference>
<keyword evidence="9" id="KW-0812">Transmembrane</keyword>
<gene>
    <name evidence="11" type="ORF">B0T23DRAFT_401416</name>
</gene>
<feature type="domain" description="Glycoside hydrolase family 3 N-terminal" evidence="10">
    <location>
        <begin position="275"/>
        <end position="368"/>
    </location>
</feature>
<keyword evidence="12" id="KW-1185">Reference proteome</keyword>
<keyword evidence="7" id="KW-0325">Glycoprotein</keyword>
<dbReference type="InterPro" id="IPR036881">
    <property type="entry name" value="Glyco_hydro_3_C_sf"/>
</dbReference>